<reference evidence="2" key="1">
    <citation type="submission" date="2020-05" db="EMBL/GenBank/DDBJ databases">
        <authorList>
            <person name="Chiriac C."/>
            <person name="Salcher M."/>
            <person name="Ghai R."/>
            <person name="Kavagutti S V."/>
        </authorList>
    </citation>
    <scope>NUCLEOTIDE SEQUENCE</scope>
</reference>
<protein>
    <submittedName>
        <fullName evidence="2">Unannotated protein</fullName>
    </submittedName>
</protein>
<feature type="domain" description="TY-Chap central" evidence="1">
    <location>
        <begin position="266"/>
        <end position="393"/>
    </location>
</feature>
<dbReference type="InterPro" id="IPR021710">
    <property type="entry name" value="DUF3293"/>
</dbReference>
<accession>A0A6J6ZEQ0</accession>
<sequence>MSEFEFECEIDLTEWEAITQKVLPFCADDERFGSGSLVLRSSDSTRTWWSTDGRVVARLEVGSAERDFLWTVSPRLLAAWPLAAGGTGSAKICVTDRESSNLISIRGAGGSFTLPWRELRYPGLATLVEEYDQVEGATAVVEAEGFYYFAKLIKTAPGGPFLDEDRTIPPCRLSVGDGSITAEVDWEELGANCHSLNAETTGESTVYCSPVWLYSVIEALEPGEVTVLLPFESSDGVERPIRLQQGALTVYLHAAGFEIPLEHWQVNTVEPVLAECFGSDVLVVDESGDYELSEYGAPVYARVLQGDPTRLCIFATVVEGIEQTPELLAEINDLNKGYGFVKLLWQDGEVLVAGDLVAETIDVAEVQALYERVRFVASEISPTIAAVHGGVAAEPIEVARWDAYTRTAVFAEVTQGLFLDLSGPDAVEEWPFVGPVHALTAWNPFGRRQGEMLNQLKTSHLASRLLFAGGSVVRSDGRSFEGDYREDGLVVWGLETEAVRRIASEFRQEAVFRIDADNLEVHAVFNDFVSLRPRLEHRRALEELTQELTEELGEDFTDPEPEF</sequence>
<dbReference type="Pfam" id="PF11697">
    <property type="entry name" value="DUF3293"/>
    <property type="match status" value="1"/>
</dbReference>
<dbReference type="Pfam" id="PF22551">
    <property type="entry name" value="TY-Chap1"/>
    <property type="match status" value="1"/>
</dbReference>
<gene>
    <name evidence="2" type="ORF">UFOPK3046_01702</name>
</gene>
<evidence type="ECO:0000259" key="1">
    <source>
        <dbReference type="Pfam" id="PF22551"/>
    </source>
</evidence>
<evidence type="ECO:0000313" key="2">
    <source>
        <dbReference type="EMBL" id="CAB4820281.1"/>
    </source>
</evidence>
<dbReference type="InterPro" id="IPR054343">
    <property type="entry name" value="TY-Chap_M"/>
</dbReference>
<dbReference type="EMBL" id="CAFAAQ010000200">
    <property type="protein sequence ID" value="CAB4820281.1"/>
    <property type="molecule type" value="Genomic_DNA"/>
</dbReference>
<dbReference type="AlphaFoldDB" id="A0A6J6ZEQ0"/>
<organism evidence="2">
    <name type="scientific">freshwater metagenome</name>
    <dbReference type="NCBI Taxonomy" id="449393"/>
    <lineage>
        <taxon>unclassified sequences</taxon>
        <taxon>metagenomes</taxon>
        <taxon>ecological metagenomes</taxon>
    </lineage>
</organism>
<proteinExistence type="predicted"/>
<name>A0A6J6ZEQ0_9ZZZZ</name>